<evidence type="ECO:0000313" key="4">
    <source>
        <dbReference type="Proteomes" id="UP000006380"/>
    </source>
</evidence>
<dbReference type="PROSITE" id="PS50263">
    <property type="entry name" value="CN_HYDROLASE"/>
    <property type="match status" value="1"/>
</dbReference>
<dbReference type="GO" id="GO:0050126">
    <property type="term" value="F:N-carbamoylputrescine amidase activity"/>
    <property type="evidence" value="ECO:0007669"/>
    <property type="project" value="TreeGrafter"/>
</dbReference>
<dbReference type="InterPro" id="IPR003010">
    <property type="entry name" value="C-N_Hydrolase"/>
</dbReference>
<dbReference type="STRING" id="360105.CCV52592_0982"/>
<evidence type="ECO:0000256" key="1">
    <source>
        <dbReference type="ARBA" id="ARBA00022801"/>
    </source>
</evidence>
<dbReference type="InterPro" id="IPR050345">
    <property type="entry name" value="Aliph_Amidase/BUP"/>
</dbReference>
<sequence>MSKICALQLPTLPLSDARIDYYLKICADEGAKLMVLGEYVLNSFFKELLTMPKSLIKEQSERKKASLSNLAKKYDLTIVAPIVNLRGGELFKSLAKFSPNQTKIYDQQILMPYAHWNEAKFFANDAGGSLNLPVFMHEKIRVGVMFGFEAHFDACWAYMMSKKVDVVLVPSACTFFSQARWEELLKTRAFTNNVYVLRVNRVGKHHSNDEQWDFYGDSMLIDPFGEVKTRLGKNEEMMIADVDKKRISAANSLWEFRKIATRIGENL</sequence>
<accession>A7GX31</accession>
<dbReference type="PANTHER" id="PTHR43674">
    <property type="entry name" value="NITRILASE C965.09-RELATED"/>
    <property type="match status" value="1"/>
</dbReference>
<dbReference type="EMBL" id="CP000767">
    <property type="protein sequence ID" value="EAT99830.1"/>
    <property type="molecule type" value="Genomic_DNA"/>
</dbReference>
<organism evidence="3 4">
    <name type="scientific">Campylobacter curvus (strain 525.92)</name>
    <dbReference type="NCBI Taxonomy" id="360105"/>
    <lineage>
        <taxon>Bacteria</taxon>
        <taxon>Pseudomonadati</taxon>
        <taxon>Campylobacterota</taxon>
        <taxon>Epsilonproteobacteria</taxon>
        <taxon>Campylobacterales</taxon>
        <taxon>Campylobacteraceae</taxon>
        <taxon>Campylobacter</taxon>
    </lineage>
</organism>
<dbReference type="RefSeq" id="WP_011991964.1">
    <property type="nucleotide sequence ID" value="NC_009715.2"/>
</dbReference>
<dbReference type="Pfam" id="PF00795">
    <property type="entry name" value="CN_hydrolase"/>
    <property type="match status" value="1"/>
</dbReference>
<dbReference type="GO" id="GO:0033388">
    <property type="term" value="P:putrescine biosynthetic process from arginine"/>
    <property type="evidence" value="ECO:0007669"/>
    <property type="project" value="TreeGrafter"/>
</dbReference>
<dbReference type="Gene3D" id="3.60.110.10">
    <property type="entry name" value="Carbon-nitrogen hydrolase"/>
    <property type="match status" value="1"/>
</dbReference>
<reference evidence="3" key="1">
    <citation type="submission" date="2016-07" db="EMBL/GenBank/DDBJ databases">
        <title>Comparative genomics of the Campylobacter concisus group.</title>
        <authorList>
            <person name="Miller W.G."/>
            <person name="Yee E."/>
            <person name="Chapman M.H."/>
            <person name="Huynh S."/>
            <person name="Bono J.L."/>
            <person name="On S.L.W."/>
            <person name="StLeger J."/>
            <person name="Foster G."/>
            <person name="Parker C.T."/>
        </authorList>
    </citation>
    <scope>NUCLEOTIDE SEQUENCE</scope>
    <source>
        <strain evidence="3">525.92</strain>
    </source>
</reference>
<dbReference type="OrthoDB" id="5357560at2"/>
<dbReference type="PANTHER" id="PTHR43674:SF2">
    <property type="entry name" value="BETA-UREIDOPROPIONASE"/>
    <property type="match status" value="1"/>
</dbReference>
<dbReference type="HOGENOM" id="CLU_066196_0_0_7"/>
<feature type="domain" description="CN hydrolase" evidence="2">
    <location>
        <begin position="1"/>
        <end position="244"/>
    </location>
</feature>
<dbReference type="AlphaFoldDB" id="A7GX31"/>
<dbReference type="KEGG" id="ccv:CCV52592_0982"/>
<name>A7GX31_CAMC5</name>
<dbReference type="SUPFAM" id="SSF56317">
    <property type="entry name" value="Carbon-nitrogen hydrolase"/>
    <property type="match status" value="1"/>
</dbReference>
<evidence type="ECO:0000259" key="2">
    <source>
        <dbReference type="PROSITE" id="PS50263"/>
    </source>
</evidence>
<keyword evidence="1 3" id="KW-0378">Hydrolase</keyword>
<proteinExistence type="predicted"/>
<protein>
    <submittedName>
        <fullName evidence="3">Hydrolase, carbon-nitrogen family</fullName>
    </submittedName>
</protein>
<dbReference type="CDD" id="cd07197">
    <property type="entry name" value="nitrilase"/>
    <property type="match status" value="1"/>
</dbReference>
<dbReference type="InterPro" id="IPR036526">
    <property type="entry name" value="C-N_Hydrolase_sf"/>
</dbReference>
<dbReference type="Proteomes" id="UP000006380">
    <property type="component" value="Chromosome"/>
</dbReference>
<keyword evidence="4" id="KW-1185">Reference proteome</keyword>
<evidence type="ECO:0000313" key="3">
    <source>
        <dbReference type="EMBL" id="EAT99830.1"/>
    </source>
</evidence>
<gene>
    <name evidence="3" type="ORF">CCV52592_0982</name>
</gene>